<dbReference type="GO" id="GO:0016887">
    <property type="term" value="F:ATP hydrolysis activity"/>
    <property type="evidence" value="ECO:0007669"/>
    <property type="project" value="InterPro"/>
</dbReference>
<dbReference type="PANTHER" id="PTHR42939:SF1">
    <property type="entry name" value="ABC TRANSPORTER ATP-BINDING PROTEIN ALBC-RELATED"/>
    <property type="match status" value="1"/>
</dbReference>
<dbReference type="AlphaFoldDB" id="A0A371AUN7"/>
<dbReference type="Proteomes" id="UP000255036">
    <property type="component" value="Unassembled WGS sequence"/>
</dbReference>
<name>A0A371AUN7_9FIRM</name>
<feature type="domain" description="ABC transporter" evidence="4">
    <location>
        <begin position="2"/>
        <end position="227"/>
    </location>
</feature>
<dbReference type="OrthoDB" id="9775135at2"/>
<dbReference type="RefSeq" id="WP_115482093.1">
    <property type="nucleotide sequence ID" value="NZ_QRCT01000029.1"/>
</dbReference>
<dbReference type="PROSITE" id="PS00211">
    <property type="entry name" value="ABC_TRANSPORTER_1"/>
    <property type="match status" value="1"/>
</dbReference>
<evidence type="ECO:0000256" key="3">
    <source>
        <dbReference type="ARBA" id="ARBA00022840"/>
    </source>
</evidence>
<sequence>MLEVQDLTKKYGKVIAVDQVSFKVPDGKVGILLGPNGAGKSTIIKSIAGLVRFKGSVKIQDKPSNSIEAKKVFAYVPEIPSMFEALTVREHFEYIKRAYNVNVTDDELNRLMERFELIDKQDKLGNELSKGMMQKVSICCALLIKPEVIMLDEPMVGLDPAAIKELKIVVDELKQSNATILISTHMLEMVKDLWDIMFVMSKGKVIGQYNKDEVDAQAQDIETLFFNITGGEK</sequence>
<keyword evidence="3 5" id="KW-0067">ATP-binding</keyword>
<dbReference type="EMBL" id="QRCT01000029">
    <property type="protein sequence ID" value="RDU23277.1"/>
    <property type="molecule type" value="Genomic_DNA"/>
</dbReference>
<keyword evidence="1" id="KW-0813">Transport</keyword>
<organism evidence="5 6">
    <name type="scientific">Anaerosacchariphilus polymeriproducens</name>
    <dbReference type="NCBI Taxonomy" id="1812858"/>
    <lineage>
        <taxon>Bacteria</taxon>
        <taxon>Bacillati</taxon>
        <taxon>Bacillota</taxon>
        <taxon>Clostridia</taxon>
        <taxon>Lachnospirales</taxon>
        <taxon>Lachnospiraceae</taxon>
        <taxon>Anaerosacchariphilus</taxon>
    </lineage>
</organism>
<evidence type="ECO:0000313" key="5">
    <source>
        <dbReference type="EMBL" id="RDU23277.1"/>
    </source>
</evidence>
<gene>
    <name evidence="5" type="ORF">DWV06_10230</name>
</gene>
<keyword evidence="6" id="KW-1185">Reference proteome</keyword>
<dbReference type="PROSITE" id="PS50893">
    <property type="entry name" value="ABC_TRANSPORTER_2"/>
    <property type="match status" value="1"/>
</dbReference>
<accession>A0A371AUN7</accession>
<dbReference type="GO" id="GO:0005524">
    <property type="term" value="F:ATP binding"/>
    <property type="evidence" value="ECO:0007669"/>
    <property type="project" value="UniProtKB-KW"/>
</dbReference>
<dbReference type="SUPFAM" id="SSF52540">
    <property type="entry name" value="P-loop containing nucleoside triphosphate hydrolases"/>
    <property type="match status" value="1"/>
</dbReference>
<evidence type="ECO:0000256" key="2">
    <source>
        <dbReference type="ARBA" id="ARBA00022741"/>
    </source>
</evidence>
<proteinExistence type="predicted"/>
<dbReference type="PANTHER" id="PTHR42939">
    <property type="entry name" value="ABC TRANSPORTER ATP-BINDING PROTEIN ALBC-RELATED"/>
    <property type="match status" value="1"/>
</dbReference>
<dbReference type="InterPro" id="IPR003439">
    <property type="entry name" value="ABC_transporter-like_ATP-bd"/>
</dbReference>
<protein>
    <submittedName>
        <fullName evidence="5">ABC transporter ATP-binding protein</fullName>
    </submittedName>
</protein>
<dbReference type="Pfam" id="PF00005">
    <property type="entry name" value="ABC_tran"/>
    <property type="match status" value="1"/>
</dbReference>
<comment type="caution">
    <text evidence="5">The sequence shown here is derived from an EMBL/GenBank/DDBJ whole genome shotgun (WGS) entry which is preliminary data.</text>
</comment>
<dbReference type="InterPro" id="IPR051782">
    <property type="entry name" value="ABC_Transporter_VariousFunc"/>
</dbReference>
<dbReference type="Gene3D" id="3.40.50.300">
    <property type="entry name" value="P-loop containing nucleotide triphosphate hydrolases"/>
    <property type="match status" value="1"/>
</dbReference>
<evidence type="ECO:0000256" key="1">
    <source>
        <dbReference type="ARBA" id="ARBA00022448"/>
    </source>
</evidence>
<dbReference type="InterPro" id="IPR003593">
    <property type="entry name" value="AAA+_ATPase"/>
</dbReference>
<dbReference type="SMART" id="SM00382">
    <property type="entry name" value="AAA"/>
    <property type="match status" value="1"/>
</dbReference>
<keyword evidence="2" id="KW-0547">Nucleotide-binding</keyword>
<evidence type="ECO:0000259" key="4">
    <source>
        <dbReference type="PROSITE" id="PS50893"/>
    </source>
</evidence>
<evidence type="ECO:0000313" key="6">
    <source>
        <dbReference type="Proteomes" id="UP000255036"/>
    </source>
</evidence>
<dbReference type="CDD" id="cd03230">
    <property type="entry name" value="ABC_DR_subfamily_A"/>
    <property type="match status" value="1"/>
</dbReference>
<reference evidence="5 6" key="1">
    <citation type="submission" date="2018-07" db="EMBL/GenBank/DDBJ databases">
        <title>Anaerosacharophilus polymeroproducens gen. nov. sp. nov., an anaerobic bacterium isolated from salt field.</title>
        <authorList>
            <person name="Kim W."/>
            <person name="Yang S.-H."/>
            <person name="Oh J."/>
            <person name="Lee J.-H."/>
            <person name="Kwon K.K."/>
        </authorList>
    </citation>
    <scope>NUCLEOTIDE SEQUENCE [LARGE SCALE GENOMIC DNA]</scope>
    <source>
        <strain evidence="5 6">MCWD5</strain>
    </source>
</reference>
<dbReference type="InterPro" id="IPR017871">
    <property type="entry name" value="ABC_transporter-like_CS"/>
</dbReference>
<dbReference type="InterPro" id="IPR027417">
    <property type="entry name" value="P-loop_NTPase"/>
</dbReference>